<dbReference type="GO" id="GO:0016987">
    <property type="term" value="F:sigma factor activity"/>
    <property type="evidence" value="ECO:0007669"/>
    <property type="project" value="UniProtKB-KW"/>
</dbReference>
<dbReference type="InterPro" id="IPR036388">
    <property type="entry name" value="WH-like_DNA-bd_sf"/>
</dbReference>
<dbReference type="GO" id="GO:0003677">
    <property type="term" value="F:DNA binding"/>
    <property type="evidence" value="ECO:0007669"/>
    <property type="project" value="UniProtKB-KW"/>
</dbReference>
<gene>
    <name evidence="7" type="ORF">Kpho01_61400</name>
</gene>
<name>A0A9W6PNJ8_9ACTN</name>
<dbReference type="PANTHER" id="PTHR43133">
    <property type="entry name" value="RNA POLYMERASE ECF-TYPE SIGMA FACTO"/>
    <property type="match status" value="1"/>
</dbReference>
<reference evidence="7" key="1">
    <citation type="submission" date="2023-02" db="EMBL/GenBank/DDBJ databases">
        <title>Kitasatospora phosalacinea NBRC 14362.</title>
        <authorList>
            <person name="Ichikawa N."/>
            <person name="Sato H."/>
            <person name="Tonouchi N."/>
        </authorList>
    </citation>
    <scope>NUCLEOTIDE SEQUENCE</scope>
    <source>
        <strain evidence="7">NBRC 14362</strain>
    </source>
</reference>
<evidence type="ECO:0000256" key="3">
    <source>
        <dbReference type="ARBA" id="ARBA00023082"/>
    </source>
</evidence>
<dbReference type="Gene3D" id="1.10.10.10">
    <property type="entry name" value="Winged helix-like DNA-binding domain superfamily/Winged helix DNA-binding domain"/>
    <property type="match status" value="2"/>
</dbReference>
<dbReference type="NCBIfam" id="TIGR02937">
    <property type="entry name" value="sigma70-ECF"/>
    <property type="match status" value="1"/>
</dbReference>
<keyword evidence="3" id="KW-0731">Sigma factor</keyword>
<evidence type="ECO:0000259" key="6">
    <source>
        <dbReference type="Pfam" id="PF08281"/>
    </source>
</evidence>
<dbReference type="OrthoDB" id="3692620at2"/>
<dbReference type="InterPro" id="IPR014284">
    <property type="entry name" value="RNA_pol_sigma-70_dom"/>
</dbReference>
<dbReference type="EMBL" id="BSRX01000047">
    <property type="protein sequence ID" value="GLW58129.1"/>
    <property type="molecule type" value="Genomic_DNA"/>
</dbReference>
<dbReference type="Gene3D" id="1.10.1740.10">
    <property type="match status" value="1"/>
</dbReference>
<proteinExistence type="inferred from homology"/>
<dbReference type="InterPro" id="IPR039425">
    <property type="entry name" value="RNA_pol_sigma-70-like"/>
</dbReference>
<dbReference type="Proteomes" id="UP001165143">
    <property type="component" value="Unassembled WGS sequence"/>
</dbReference>
<accession>A0A9W6PNJ8</accession>
<organism evidence="7 8">
    <name type="scientific">Kitasatospora phosalacinea</name>
    <dbReference type="NCBI Taxonomy" id="2065"/>
    <lineage>
        <taxon>Bacteria</taxon>
        <taxon>Bacillati</taxon>
        <taxon>Actinomycetota</taxon>
        <taxon>Actinomycetes</taxon>
        <taxon>Kitasatosporales</taxon>
        <taxon>Streptomycetaceae</taxon>
        <taxon>Kitasatospora</taxon>
    </lineage>
</organism>
<evidence type="ECO:0000256" key="4">
    <source>
        <dbReference type="ARBA" id="ARBA00023125"/>
    </source>
</evidence>
<evidence type="ECO:0000256" key="1">
    <source>
        <dbReference type="ARBA" id="ARBA00010641"/>
    </source>
</evidence>
<feature type="domain" description="RNA polymerase sigma factor 70 region 4 type 2" evidence="6">
    <location>
        <begin position="280"/>
        <end position="331"/>
    </location>
</feature>
<evidence type="ECO:0000256" key="5">
    <source>
        <dbReference type="ARBA" id="ARBA00023163"/>
    </source>
</evidence>
<dbReference type="PANTHER" id="PTHR43133:SF8">
    <property type="entry name" value="RNA POLYMERASE SIGMA FACTOR HI_1459-RELATED"/>
    <property type="match status" value="1"/>
</dbReference>
<dbReference type="InterPro" id="IPR013324">
    <property type="entry name" value="RNA_pol_sigma_r3/r4-like"/>
</dbReference>
<comment type="caution">
    <text evidence="7">The sequence shown here is derived from an EMBL/GenBank/DDBJ whole genome shotgun (WGS) entry which is preliminary data.</text>
</comment>
<dbReference type="SUPFAM" id="SSF88659">
    <property type="entry name" value="Sigma3 and sigma4 domains of RNA polymerase sigma factors"/>
    <property type="match status" value="2"/>
</dbReference>
<dbReference type="InterPro" id="IPR013325">
    <property type="entry name" value="RNA_pol_sigma_r2"/>
</dbReference>
<evidence type="ECO:0000313" key="7">
    <source>
        <dbReference type="EMBL" id="GLW58129.1"/>
    </source>
</evidence>
<dbReference type="InterPro" id="IPR013249">
    <property type="entry name" value="RNA_pol_sigma70_r4_t2"/>
</dbReference>
<evidence type="ECO:0000313" key="8">
    <source>
        <dbReference type="Proteomes" id="UP001165143"/>
    </source>
</evidence>
<dbReference type="RefSeq" id="WP_033252915.1">
    <property type="nucleotide sequence ID" value="NZ_BSRX01000047.1"/>
</dbReference>
<keyword evidence="2" id="KW-0805">Transcription regulation</keyword>
<protein>
    <recommendedName>
        <fullName evidence="6">RNA polymerase sigma factor 70 region 4 type 2 domain-containing protein</fullName>
    </recommendedName>
</protein>
<evidence type="ECO:0000256" key="2">
    <source>
        <dbReference type="ARBA" id="ARBA00023015"/>
    </source>
</evidence>
<keyword evidence="4" id="KW-0238">DNA-binding</keyword>
<dbReference type="AlphaFoldDB" id="A0A9W6PNJ8"/>
<dbReference type="Pfam" id="PF08281">
    <property type="entry name" value="Sigma70_r4_2"/>
    <property type="match status" value="1"/>
</dbReference>
<dbReference type="SUPFAM" id="SSF88946">
    <property type="entry name" value="Sigma2 domain of RNA polymerase sigma factors"/>
    <property type="match status" value="1"/>
</dbReference>
<sequence length="354" mass="38899">MVTDANGIAARRAGATLGTAVPAALRPPTEPGSRQLRLHTGTEYSADAESNPAAGSVVTSTLVTGQPTGFTVTEEFAREAMVAGVRAAAAKTGDRNLAQDLTQNALMRMLHRSERLGFITSPMAYFHKVLSTEIADHYRTRELERPIGDFQSLELLLPSVGDGAEELVAGDRIEEVLEMIARISGENAMELVKMRFVDDLTFHQIAEKLGYTAVTVAARLRRIRGQLSLREQWVSDLAPVDRQRPAADIRVRAGTPSRTSVPLTDPAAEQIRLYDERQRELLDRQIAKLSGRQRAVIDLARIGTTPAQCAAQLGITPNNARVTLYTARKLLRERMNIPADRLDHLLRRPLKNAA</sequence>
<comment type="similarity">
    <text evidence="1">Belongs to the sigma-70 factor family. ECF subfamily.</text>
</comment>
<keyword evidence="5" id="KW-0804">Transcription</keyword>
<dbReference type="GO" id="GO:0006352">
    <property type="term" value="P:DNA-templated transcription initiation"/>
    <property type="evidence" value="ECO:0007669"/>
    <property type="project" value="InterPro"/>
</dbReference>